<dbReference type="InterPro" id="IPR042123">
    <property type="entry name" value="Zip3/RNF212-like"/>
</dbReference>
<protein>
    <submittedName>
        <fullName evidence="7 8">Uncharacterized protein LOC107270134</fullName>
    </submittedName>
</protein>
<dbReference type="Gene3D" id="3.30.40.10">
    <property type="entry name" value="Zinc/RING finger domain, C3HC4 (zinc finger)"/>
    <property type="match status" value="1"/>
</dbReference>
<dbReference type="GO" id="GO:0008270">
    <property type="term" value="F:zinc ion binding"/>
    <property type="evidence" value="ECO:0007669"/>
    <property type="project" value="UniProtKB-KW"/>
</dbReference>
<gene>
    <name evidence="7 8" type="primary">LOC107270134</name>
</gene>
<dbReference type="SUPFAM" id="SSF57850">
    <property type="entry name" value="RING/U-box"/>
    <property type="match status" value="1"/>
</dbReference>
<evidence type="ECO:0000256" key="3">
    <source>
        <dbReference type="ARBA" id="ARBA00023254"/>
    </source>
</evidence>
<keyword evidence="3" id="KW-0469">Meiosis</keyword>
<evidence type="ECO:0000256" key="2">
    <source>
        <dbReference type="ARBA" id="ARBA00022833"/>
    </source>
</evidence>
<evidence type="ECO:0000313" key="6">
    <source>
        <dbReference type="Proteomes" id="UP000694920"/>
    </source>
</evidence>
<dbReference type="InterPro" id="IPR001841">
    <property type="entry name" value="Znf_RING"/>
</dbReference>
<dbReference type="PROSITE" id="PS50089">
    <property type="entry name" value="ZF_RING_2"/>
    <property type="match status" value="1"/>
</dbReference>
<keyword evidence="1 4" id="KW-0863">Zinc-finger</keyword>
<dbReference type="GO" id="GO:0000795">
    <property type="term" value="C:synaptonemal complex"/>
    <property type="evidence" value="ECO:0007669"/>
    <property type="project" value="InterPro"/>
</dbReference>
<dbReference type="Proteomes" id="UP000694920">
    <property type="component" value="Unplaced"/>
</dbReference>
<dbReference type="RefSeq" id="XP_015600335.1">
    <property type="nucleotide sequence ID" value="XM_015744849.2"/>
</dbReference>
<dbReference type="GO" id="GO:0016925">
    <property type="term" value="P:protein sumoylation"/>
    <property type="evidence" value="ECO:0007669"/>
    <property type="project" value="TreeGrafter"/>
</dbReference>
<dbReference type="GO" id="GO:0007131">
    <property type="term" value="P:reciprocal meiotic recombination"/>
    <property type="evidence" value="ECO:0007669"/>
    <property type="project" value="InterPro"/>
</dbReference>
<dbReference type="Pfam" id="PF14634">
    <property type="entry name" value="zf-RING_5"/>
    <property type="match status" value="1"/>
</dbReference>
<dbReference type="GO" id="GO:0007129">
    <property type="term" value="P:homologous chromosome pairing at meiosis"/>
    <property type="evidence" value="ECO:0007669"/>
    <property type="project" value="TreeGrafter"/>
</dbReference>
<evidence type="ECO:0000313" key="7">
    <source>
        <dbReference type="RefSeq" id="XP_015600335.1"/>
    </source>
</evidence>
<keyword evidence="2" id="KW-0862">Zinc</keyword>
<dbReference type="PANTHER" id="PTHR22663:SF17">
    <property type="entry name" value="RING FINGER PROTEIN NARYA-RELATED"/>
    <property type="match status" value="1"/>
</dbReference>
<organism evidence="6 8">
    <name type="scientific">Cephus cinctus</name>
    <name type="common">Wheat stem sawfly</name>
    <dbReference type="NCBI Taxonomy" id="211228"/>
    <lineage>
        <taxon>Eukaryota</taxon>
        <taxon>Metazoa</taxon>
        <taxon>Ecdysozoa</taxon>
        <taxon>Arthropoda</taxon>
        <taxon>Hexapoda</taxon>
        <taxon>Insecta</taxon>
        <taxon>Pterygota</taxon>
        <taxon>Neoptera</taxon>
        <taxon>Endopterygota</taxon>
        <taxon>Hymenoptera</taxon>
        <taxon>Cephoidea</taxon>
        <taxon>Cephidae</taxon>
        <taxon>Cephus</taxon>
    </lineage>
</organism>
<dbReference type="AlphaFoldDB" id="A0AAJ7C3N7"/>
<dbReference type="GeneID" id="107270134"/>
<evidence type="ECO:0000256" key="4">
    <source>
        <dbReference type="PROSITE-ProRule" id="PRU00175"/>
    </source>
</evidence>
<dbReference type="GO" id="GO:0019789">
    <property type="term" value="F:SUMO transferase activity"/>
    <property type="evidence" value="ECO:0007669"/>
    <property type="project" value="InterPro"/>
</dbReference>
<name>A0AAJ7C3N7_CEPCN</name>
<feature type="domain" description="RING-type" evidence="5">
    <location>
        <begin position="6"/>
        <end position="44"/>
    </location>
</feature>
<keyword evidence="6" id="KW-1185">Reference proteome</keyword>
<accession>A0AAJ7C3N7</accession>
<dbReference type="PANTHER" id="PTHR22663">
    <property type="entry name" value="RING FINGER PROTEIN NARYA-RELATED"/>
    <property type="match status" value="1"/>
</dbReference>
<proteinExistence type="predicted"/>
<dbReference type="InterPro" id="IPR013083">
    <property type="entry name" value="Znf_RING/FYVE/PHD"/>
</dbReference>
<evidence type="ECO:0000256" key="1">
    <source>
        <dbReference type="ARBA" id="ARBA00022771"/>
    </source>
</evidence>
<keyword evidence="1 4" id="KW-0479">Metal-binding</keyword>
<evidence type="ECO:0000313" key="8">
    <source>
        <dbReference type="RefSeq" id="XP_015600336.1"/>
    </source>
</evidence>
<evidence type="ECO:0000259" key="5">
    <source>
        <dbReference type="PROSITE" id="PS50089"/>
    </source>
</evidence>
<sequence>MDQFRCNQCFAKFDRSKTEFSLLQCGHLFCGKCKSQAGKQCLECGTENALSVSLNDPLPQNIAPYFTPMQEVLQKVVQTATFQENQLRITLRKYAKLESKYIAMKSIYWRLEHDMKNVMQKYVMLERSMQAQKSKLHYPEMECNKTNVAYRQGETPMSCTESISLHTATSSRLPKNLKYTHKPKVITSHQDSAHVDMRITPTGNRFLVPSSRTTRSSGYASEISGGILERTQLDPQFSKASRYHGSITKRN</sequence>
<dbReference type="KEGG" id="ccin:107270134"/>
<dbReference type="RefSeq" id="XP_015600336.1">
    <property type="nucleotide sequence ID" value="XM_015744850.2"/>
</dbReference>
<reference evidence="7 8" key="1">
    <citation type="submission" date="2025-04" db="UniProtKB">
        <authorList>
            <consortium name="RefSeq"/>
        </authorList>
    </citation>
    <scope>IDENTIFICATION</scope>
</reference>